<dbReference type="OrthoDB" id="9808480at2"/>
<organism evidence="2 3">
    <name type="scientific">Massilia horti</name>
    <dbReference type="NCBI Taxonomy" id="2562153"/>
    <lineage>
        <taxon>Bacteria</taxon>
        <taxon>Pseudomonadati</taxon>
        <taxon>Pseudomonadota</taxon>
        <taxon>Betaproteobacteria</taxon>
        <taxon>Burkholderiales</taxon>
        <taxon>Oxalobacteraceae</taxon>
        <taxon>Telluria group</taxon>
        <taxon>Massilia</taxon>
    </lineage>
</organism>
<proteinExistence type="predicted"/>
<dbReference type="EMBL" id="SPUM01000107">
    <property type="protein sequence ID" value="TFW30811.1"/>
    <property type="molecule type" value="Genomic_DNA"/>
</dbReference>
<accession>A0A4Y9SW36</accession>
<feature type="domain" description="AraC effector-binding" evidence="1">
    <location>
        <begin position="1"/>
        <end position="155"/>
    </location>
</feature>
<protein>
    <submittedName>
        <fullName evidence="2">AraC family transcriptional regulator</fullName>
    </submittedName>
</protein>
<dbReference type="InterPro" id="IPR029442">
    <property type="entry name" value="GyrI-like"/>
</dbReference>
<comment type="caution">
    <text evidence="2">The sequence shown here is derived from an EMBL/GenBank/DDBJ whole genome shotgun (WGS) entry which is preliminary data.</text>
</comment>
<dbReference type="Proteomes" id="UP000297258">
    <property type="component" value="Unassembled WGS sequence"/>
</dbReference>
<dbReference type="SMART" id="SM00871">
    <property type="entry name" value="AraC_E_bind"/>
    <property type="match status" value="1"/>
</dbReference>
<sequence>MHITIETLPALRLAGLPFAGPLTALTVEMPGIWKTFLSRENELGNNDGVRYGVNLQEQGGIFIECIAGRVLDLNEIPDKMIGLHLPERRYAVFTHRGPMTAVQATYVTAFAAMEQLGLRQDTSGWRLERYDRRFTPSVDNPARPENAYDILIPLRN</sequence>
<dbReference type="RefSeq" id="WP_135190711.1">
    <property type="nucleotide sequence ID" value="NZ_SPUM01000107.1"/>
</dbReference>
<dbReference type="Pfam" id="PF06445">
    <property type="entry name" value="GyrI-like"/>
    <property type="match status" value="1"/>
</dbReference>
<dbReference type="AlphaFoldDB" id="A0A4Y9SW36"/>
<dbReference type="Gene3D" id="3.20.80.10">
    <property type="entry name" value="Regulatory factor, effector binding domain"/>
    <property type="match status" value="1"/>
</dbReference>
<name>A0A4Y9SW36_9BURK</name>
<dbReference type="SUPFAM" id="SSF55136">
    <property type="entry name" value="Probable bacterial effector-binding domain"/>
    <property type="match status" value="1"/>
</dbReference>
<evidence type="ECO:0000259" key="1">
    <source>
        <dbReference type="SMART" id="SM00871"/>
    </source>
</evidence>
<keyword evidence="3" id="KW-1185">Reference proteome</keyword>
<reference evidence="2 3" key="1">
    <citation type="submission" date="2019-03" db="EMBL/GenBank/DDBJ databases">
        <title>Draft genome of Massilia hortus sp. nov., a novel bacterial species of the Oxalobacteraceae family.</title>
        <authorList>
            <person name="Peta V."/>
            <person name="Raths R."/>
            <person name="Bucking H."/>
        </authorList>
    </citation>
    <scope>NUCLEOTIDE SEQUENCE [LARGE SCALE GENOMIC DNA]</scope>
    <source>
        <strain evidence="2 3">ONC3</strain>
    </source>
</reference>
<dbReference type="InterPro" id="IPR010499">
    <property type="entry name" value="AraC_E-bd"/>
</dbReference>
<evidence type="ECO:0000313" key="2">
    <source>
        <dbReference type="EMBL" id="TFW30811.1"/>
    </source>
</evidence>
<gene>
    <name evidence="2" type="ORF">E4O92_15880</name>
</gene>
<dbReference type="InterPro" id="IPR011256">
    <property type="entry name" value="Reg_factor_effector_dom_sf"/>
</dbReference>
<evidence type="ECO:0000313" key="3">
    <source>
        <dbReference type="Proteomes" id="UP000297258"/>
    </source>
</evidence>